<evidence type="ECO:0000256" key="1">
    <source>
        <dbReference type="SAM" id="Phobius"/>
    </source>
</evidence>
<reference evidence="2 3" key="1">
    <citation type="journal article" date="2016" name="Nat. Commun.">
        <title>Thousands of microbial genomes shed light on interconnected biogeochemical processes in an aquifer system.</title>
        <authorList>
            <person name="Anantharaman K."/>
            <person name="Brown C.T."/>
            <person name="Hug L.A."/>
            <person name="Sharon I."/>
            <person name="Castelle C.J."/>
            <person name="Probst A.J."/>
            <person name="Thomas B.C."/>
            <person name="Singh A."/>
            <person name="Wilkins M.J."/>
            <person name="Karaoz U."/>
            <person name="Brodie E.L."/>
            <person name="Williams K.H."/>
            <person name="Hubbard S.S."/>
            <person name="Banfield J.F."/>
        </authorList>
    </citation>
    <scope>NUCLEOTIDE SEQUENCE [LARGE SCALE GENOMIC DNA]</scope>
</reference>
<evidence type="ECO:0000313" key="2">
    <source>
        <dbReference type="EMBL" id="OGK24222.1"/>
    </source>
</evidence>
<keyword evidence="1" id="KW-0812">Transmembrane</keyword>
<name>A0A1F7H0H9_9BACT</name>
<protein>
    <submittedName>
        <fullName evidence="2">Uncharacterized protein</fullName>
    </submittedName>
</protein>
<feature type="transmembrane region" description="Helical" evidence="1">
    <location>
        <begin position="12"/>
        <end position="36"/>
    </location>
</feature>
<dbReference type="EMBL" id="MFZO01000037">
    <property type="protein sequence ID" value="OGK24222.1"/>
    <property type="molecule type" value="Genomic_DNA"/>
</dbReference>
<feature type="transmembrane region" description="Helical" evidence="1">
    <location>
        <begin position="42"/>
        <end position="62"/>
    </location>
</feature>
<sequence>MQKYSTGQLKTLSGYLSNLSLAWFSGGVIVPFFTNIDYLSKLTYNIIGLSLSYIFINIALSISKNLD</sequence>
<gene>
    <name evidence="2" type="ORF">A3C25_05845</name>
</gene>
<proteinExistence type="predicted"/>
<comment type="caution">
    <text evidence="2">The sequence shown here is derived from an EMBL/GenBank/DDBJ whole genome shotgun (WGS) entry which is preliminary data.</text>
</comment>
<accession>A0A1F7H0H9</accession>
<dbReference type="AlphaFoldDB" id="A0A1F7H0H9"/>
<evidence type="ECO:0000313" key="3">
    <source>
        <dbReference type="Proteomes" id="UP000177913"/>
    </source>
</evidence>
<keyword evidence="1" id="KW-1133">Transmembrane helix</keyword>
<keyword evidence="1" id="KW-0472">Membrane</keyword>
<organism evidence="2 3">
    <name type="scientific">Candidatus Roizmanbacteria bacterium RIFCSPHIGHO2_02_FULL_38_11</name>
    <dbReference type="NCBI Taxonomy" id="1802039"/>
    <lineage>
        <taxon>Bacteria</taxon>
        <taxon>Candidatus Roizmaniibacteriota</taxon>
    </lineage>
</organism>
<dbReference type="Proteomes" id="UP000177913">
    <property type="component" value="Unassembled WGS sequence"/>
</dbReference>